<dbReference type="InterPro" id="IPR010624">
    <property type="entry name" value="KaiC_dom"/>
</dbReference>
<dbReference type="Proteomes" id="UP001216139">
    <property type="component" value="Chromosome"/>
</dbReference>
<dbReference type="SMART" id="SM00382">
    <property type="entry name" value="AAA"/>
    <property type="match status" value="2"/>
</dbReference>
<dbReference type="Gene3D" id="3.40.50.300">
    <property type="entry name" value="P-loop containing nucleotide triphosphate hydrolases"/>
    <property type="match status" value="2"/>
</dbReference>
<sequence>MPSKKAPITPRQLPKELPKTPTGIIGLDEVTMGGLPTGRPTLVCGSAGCGKTLLSIEFIVRGALQFNEPGVFIAFEEKADELATNVASLGFDLNELQQQKKIKIDYIHVDRSEIEETGEYDLEGLFIRLNYAIDSIGAKRVVLDTIENLFSGLTNQAILRAELRRLFQWLKDKGVTAIITGERGEKTLTRQGLEEYVSDCVILLDHRIINQISTRRLRIVKYRGTTHGTNEYPFLIDEDGISVLPVTSLKLDKPVSSDRFSSGIPALDKMLSKGGFFRGSSILVSGTAGTGKTSIAASFCNEACLRNEKCLFFAFEESPAQIIRNMRSIGMDLQNHIDKGLLQFYASRPTLYGLEMHLVAIHKAIKKFKPKVVILDPITNLITVGSVSEVKSMLVRLIDFLQEEQITVMFTALSLNTVVSEQTDEGVSSLVDAWLLIRDIELNGERNRGLYIMKSRGMKHSNQVREFLISDKGLDLIDVYVGPDGILTGSAREAQILLEETGQVLHTHSIGFKDQELLRKRKVLESKIESLRSEFESTEAELNKTYVEEAIKQDVLQQNRQKLTSLRGKNIDDDIDTTKSKNKKNKK</sequence>
<organism evidence="4 5">
    <name type="scientific">Mucilaginibacter jinjuensis</name>
    <dbReference type="NCBI Taxonomy" id="1176721"/>
    <lineage>
        <taxon>Bacteria</taxon>
        <taxon>Pseudomonadati</taxon>
        <taxon>Bacteroidota</taxon>
        <taxon>Sphingobacteriia</taxon>
        <taxon>Sphingobacteriales</taxon>
        <taxon>Sphingobacteriaceae</taxon>
        <taxon>Mucilaginibacter</taxon>
    </lineage>
</organism>
<dbReference type="InterPro" id="IPR047222">
    <property type="entry name" value="KaiC_C"/>
</dbReference>
<evidence type="ECO:0000313" key="5">
    <source>
        <dbReference type="Proteomes" id="UP001216139"/>
    </source>
</evidence>
<dbReference type="InterPro" id="IPR051347">
    <property type="entry name" value="Circadian_clock_KaiC-rel"/>
</dbReference>
<dbReference type="RefSeq" id="WP_273628341.1">
    <property type="nucleotide sequence ID" value="NZ_CP117167.1"/>
</dbReference>
<dbReference type="PANTHER" id="PTHR42926">
    <property type="match status" value="1"/>
</dbReference>
<evidence type="ECO:0000256" key="2">
    <source>
        <dbReference type="SAM" id="MobiDB-lite"/>
    </source>
</evidence>
<feature type="compositionally biased region" description="Basic and acidic residues" evidence="2">
    <location>
        <begin position="569"/>
        <end position="579"/>
    </location>
</feature>
<evidence type="ECO:0000256" key="1">
    <source>
        <dbReference type="SAM" id="Coils"/>
    </source>
</evidence>
<protein>
    <submittedName>
        <fullName evidence="4">Circadian clock protein KaiC</fullName>
        <ecNumber evidence="4">2.7.11.1</ecNumber>
    </submittedName>
</protein>
<evidence type="ECO:0000259" key="3">
    <source>
        <dbReference type="PROSITE" id="PS51146"/>
    </source>
</evidence>
<dbReference type="Pfam" id="PF06745">
    <property type="entry name" value="ATPase"/>
    <property type="match status" value="2"/>
</dbReference>
<dbReference type="EC" id="2.7.11.1" evidence="4"/>
<dbReference type="CDD" id="cd19485">
    <property type="entry name" value="KaiC-N"/>
    <property type="match status" value="1"/>
</dbReference>
<dbReference type="NCBIfam" id="NF006799">
    <property type="entry name" value="PRK09302.1"/>
    <property type="match status" value="1"/>
</dbReference>
<gene>
    <name evidence="4" type="primary">kaiC</name>
    <name evidence="4" type="ORF">PQO05_15840</name>
</gene>
<dbReference type="GO" id="GO:0004674">
    <property type="term" value="F:protein serine/threonine kinase activity"/>
    <property type="evidence" value="ECO:0007669"/>
    <property type="project" value="UniProtKB-EC"/>
</dbReference>
<proteinExistence type="predicted"/>
<reference evidence="4 5" key="1">
    <citation type="submission" date="2023-02" db="EMBL/GenBank/DDBJ databases">
        <title>Genome sequence of Mucilaginibacter jinjuensis strain KACC 16571.</title>
        <authorList>
            <person name="Kim S."/>
            <person name="Heo J."/>
            <person name="Kwon S.-W."/>
        </authorList>
    </citation>
    <scope>NUCLEOTIDE SEQUENCE [LARGE SCALE GENOMIC DNA]</scope>
    <source>
        <strain evidence="4 5">KACC 16571</strain>
    </source>
</reference>
<dbReference type="PANTHER" id="PTHR42926:SF1">
    <property type="entry name" value="CIRCADIAN CLOCK OSCILLATOR PROTEIN KAIC 1"/>
    <property type="match status" value="1"/>
</dbReference>
<dbReference type="PROSITE" id="PS51146">
    <property type="entry name" value="KAIC"/>
    <property type="match status" value="2"/>
</dbReference>
<keyword evidence="4" id="KW-0808">Transferase</keyword>
<dbReference type="InterPro" id="IPR047221">
    <property type="entry name" value="KaiC_N"/>
</dbReference>
<feature type="region of interest" description="Disordered" evidence="2">
    <location>
        <begin position="567"/>
        <end position="587"/>
    </location>
</feature>
<dbReference type="InterPro" id="IPR014774">
    <property type="entry name" value="KaiC-like_dom"/>
</dbReference>
<keyword evidence="1" id="KW-0175">Coiled coil</keyword>
<feature type="domain" description="KaiC" evidence="3">
    <location>
        <begin position="258"/>
        <end position="490"/>
    </location>
</feature>
<keyword evidence="5" id="KW-1185">Reference proteome</keyword>
<dbReference type="SUPFAM" id="SSF52540">
    <property type="entry name" value="P-loop containing nucleoside triphosphate hydrolases"/>
    <property type="match status" value="2"/>
</dbReference>
<dbReference type="InterPro" id="IPR003593">
    <property type="entry name" value="AAA+_ATPase"/>
</dbReference>
<evidence type="ECO:0000313" key="4">
    <source>
        <dbReference type="EMBL" id="WCT10207.1"/>
    </source>
</evidence>
<feature type="coiled-coil region" evidence="1">
    <location>
        <begin position="514"/>
        <end position="548"/>
    </location>
</feature>
<feature type="domain" description="KaiC" evidence="3">
    <location>
        <begin position="18"/>
        <end position="257"/>
    </location>
</feature>
<dbReference type="EMBL" id="CP117167">
    <property type="protein sequence ID" value="WCT10207.1"/>
    <property type="molecule type" value="Genomic_DNA"/>
</dbReference>
<name>A0ABY7T4N4_9SPHI</name>
<dbReference type="InterPro" id="IPR027417">
    <property type="entry name" value="P-loop_NTPase"/>
</dbReference>
<dbReference type="CDD" id="cd19484">
    <property type="entry name" value="KaiC_C"/>
    <property type="match status" value="1"/>
</dbReference>
<accession>A0ABY7T4N4</accession>